<accession>A0ABT0SEU7</accession>
<dbReference type="RefSeq" id="WP_250062162.1">
    <property type="nucleotide sequence ID" value="NZ_JAIKTS010000001.1"/>
</dbReference>
<evidence type="ECO:0000313" key="3">
    <source>
        <dbReference type="Proteomes" id="UP001431235"/>
    </source>
</evidence>
<name>A0ABT0SEU7_9GAMM</name>
<keyword evidence="1" id="KW-1133">Transmembrane helix</keyword>
<keyword evidence="3" id="KW-1185">Reference proteome</keyword>
<keyword evidence="1" id="KW-0812">Transmembrane</keyword>
<evidence type="ECO:0000313" key="2">
    <source>
        <dbReference type="EMBL" id="MCL7713837.1"/>
    </source>
</evidence>
<keyword evidence="1" id="KW-0472">Membrane</keyword>
<dbReference type="Proteomes" id="UP001431235">
    <property type="component" value="Unassembled WGS sequence"/>
</dbReference>
<organism evidence="2 3">
    <name type="scientific">Stenotrophomonas mori</name>
    <dbReference type="NCBI Taxonomy" id="2871096"/>
    <lineage>
        <taxon>Bacteria</taxon>
        <taxon>Pseudomonadati</taxon>
        <taxon>Pseudomonadota</taxon>
        <taxon>Gammaproteobacteria</taxon>
        <taxon>Lysobacterales</taxon>
        <taxon>Lysobacteraceae</taxon>
        <taxon>Stenotrophomonas</taxon>
    </lineage>
</organism>
<evidence type="ECO:0008006" key="4">
    <source>
        <dbReference type="Google" id="ProtNLM"/>
    </source>
</evidence>
<reference evidence="2 3" key="1">
    <citation type="submission" date="2021-08" db="EMBL/GenBank/DDBJ databases">
        <title>Novel members of of the genus Stenotrophomonas from differernt environment.</title>
        <authorList>
            <person name="Deng Y."/>
        </authorList>
    </citation>
    <scope>NUCLEOTIDE SEQUENCE [LARGE SCALE GENOMIC DNA]</scope>
    <source>
        <strain evidence="2 3">CPCC 101365</strain>
    </source>
</reference>
<gene>
    <name evidence="2" type="ORF">K5L01_04055</name>
</gene>
<feature type="transmembrane region" description="Helical" evidence="1">
    <location>
        <begin position="17"/>
        <end position="37"/>
    </location>
</feature>
<dbReference type="EMBL" id="JAIKTS010000001">
    <property type="protein sequence ID" value="MCL7713837.1"/>
    <property type="molecule type" value="Genomic_DNA"/>
</dbReference>
<evidence type="ECO:0000256" key="1">
    <source>
        <dbReference type="SAM" id="Phobius"/>
    </source>
</evidence>
<protein>
    <recommendedName>
        <fullName evidence="4">DUF748 domain-containing protein</fullName>
    </recommendedName>
</protein>
<comment type="caution">
    <text evidence="2">The sequence shown here is derived from an EMBL/GenBank/DDBJ whole genome shotgun (WGS) entry which is preliminary data.</text>
</comment>
<sequence>MHDVRTRLPSRPRRGRSVLFVLAVVYGLYLLAGNVFLNTPLFARATNRMPHKFVMTTGPAITLLPGHVTAWNVRLRGHANHTVYVLRAERASARMALLPLLRRELRVPQVRATGVVADIERVAQAVPPPPRGDRGWTLRFDAIRSHSLRQVRFGDLQLSGRGRAEVGFLKQLRGGPSELFESRMGFSAAAVTYQGREVLHDMALTARAHYPRHYREQAPGLAKLGLLHAELEVAARSGGLRLAGDGAPPGIGDARIPGQLQVSAVLDRGAVQPGSRVAWRLPLQLDADDDGPAWLALRLDAGQDGLTVQARLPPRDDRKARLEADLQVAGRTLPFQDPGALLPRLSGTVRGEWQLASLDWIPALFVRRPWLQLNSGGLLQADLRLHEGALAPGSTVDIPAAEAVAEVAGVRMAGTASAHGRIEEGTPAHVRLAVQLPRFEARASGAQRALLFDGRDLSLLLTGDGRLQELRKGVRAQLRFADAAIPDLAAYDGYLGGTAVRLLGGRGVLSGDVVLNTDGRVGHGRMQLRGHGARVRVAGLDLAGTARVDATLRRGDFSQRHFDLSGTTLELRDVQVDGQRRKAPWQGRLSLDRGRIDAQSPFRVDARATLGLSDAGPLLAVFAAQGDYPRWALSLLDSGRVEATTALRWQPGHLLLEGLEAENARLSLKARLELLKQHKRGDLYLRWGVLGAAVELDGTQRHWHLLKAREWFQSRPPLLDGVAPPPAADGARQ</sequence>
<proteinExistence type="predicted"/>